<dbReference type="Pfam" id="PF13197">
    <property type="entry name" value="DUF4013"/>
    <property type="match status" value="1"/>
</dbReference>
<feature type="transmembrane region" description="Helical" evidence="1">
    <location>
        <begin position="210"/>
        <end position="231"/>
    </location>
</feature>
<sequence length="250" mass="25775">MTDVAAATPARLLSRSVIMFKEAISYPQDGDSAVKTIAIGGALLFLSFLVVPLFFVFGYVVRSLRAVMNGETTPPEFDEWGDLGIDGLKAFAIGFVYSLVPTVITGTALFLTVATFGPSETVFSGVITGLLLTVAALGMLAISLAAVYIVPAAVVASVRTDSVAAAFSPSDLRPLLFSRTYATGWVVAFGISLLAGVVVSVLSATVVGSVLTPFVVFYAYVAGAYAIGTAVREMPEIASEPATPAAGSVA</sequence>
<dbReference type="InterPro" id="IPR025098">
    <property type="entry name" value="DUF4013"/>
</dbReference>
<dbReference type="Proteomes" id="UP000005629">
    <property type="component" value="Chromosome I"/>
</dbReference>
<evidence type="ECO:0008006" key="4">
    <source>
        <dbReference type="Google" id="ProtNLM"/>
    </source>
</evidence>
<feature type="transmembrane region" description="Helical" evidence="1">
    <location>
        <begin position="182"/>
        <end position="204"/>
    </location>
</feature>
<feature type="transmembrane region" description="Helical" evidence="1">
    <location>
        <begin position="37"/>
        <end position="61"/>
    </location>
</feature>
<name>G0HSH9_HALHT</name>
<keyword evidence="1" id="KW-0812">Transmembrane</keyword>
<feature type="transmembrane region" description="Helical" evidence="1">
    <location>
        <begin position="122"/>
        <end position="150"/>
    </location>
</feature>
<dbReference type="eggNOG" id="arCOG02879">
    <property type="taxonomic scope" value="Archaea"/>
</dbReference>
<keyword evidence="1" id="KW-0472">Membrane</keyword>
<proteinExistence type="predicted"/>
<gene>
    <name evidence="2" type="ordered locus">HAH_1596</name>
</gene>
<dbReference type="KEGG" id="hhi:HAH_1596"/>
<accession>G0HSH9</accession>
<evidence type="ECO:0000256" key="1">
    <source>
        <dbReference type="SAM" id="Phobius"/>
    </source>
</evidence>
<evidence type="ECO:0000313" key="3">
    <source>
        <dbReference type="Proteomes" id="UP000005629"/>
    </source>
</evidence>
<feature type="transmembrane region" description="Helical" evidence="1">
    <location>
        <begin position="90"/>
        <end position="116"/>
    </location>
</feature>
<reference evidence="2 3" key="1">
    <citation type="journal article" date="2011" name="J. Bacteriol.">
        <title>Complete genome sequence of Haloarcula hispanica, a model haloarchaeon for studying genetics, metabolism, and virus-host interaction.</title>
        <authorList>
            <person name="Liu H."/>
            <person name="Wu Z."/>
            <person name="Li M."/>
            <person name="Zhang F."/>
            <person name="Zheng H."/>
            <person name="Han J."/>
            <person name="Liu J."/>
            <person name="Zhou J."/>
            <person name="Wang S."/>
            <person name="Xiang H."/>
        </authorList>
    </citation>
    <scope>NUCLEOTIDE SEQUENCE [LARGE SCALE GENOMIC DNA]</scope>
    <source>
        <strain evidence="3">ATCC 33960 / DSM 4426 / JCM 8911 / NBRC 102182 / NCIMB 2187 / VKM B-1755</strain>
    </source>
</reference>
<keyword evidence="1" id="KW-1133">Transmembrane helix</keyword>
<protein>
    <recommendedName>
        <fullName evidence="4">DUF4013 domain-containing protein</fullName>
    </recommendedName>
</protein>
<dbReference type="EMBL" id="CP002921">
    <property type="protein sequence ID" value="AEM57203.1"/>
    <property type="molecule type" value="Genomic_DNA"/>
</dbReference>
<dbReference type="HOGENOM" id="CLU_079270_2_0_2"/>
<dbReference type="STRING" id="634497.HAH_1596"/>
<evidence type="ECO:0000313" key="2">
    <source>
        <dbReference type="EMBL" id="AEM57203.1"/>
    </source>
</evidence>
<organism evidence="2 3">
    <name type="scientific">Haloarcula hispanica (strain ATCC 33960 / DSM 4426 / JCM 8911 / NBRC 102182 / NCIMB 2187 / VKM B-1755)</name>
    <dbReference type="NCBI Taxonomy" id="634497"/>
    <lineage>
        <taxon>Archaea</taxon>
        <taxon>Methanobacteriati</taxon>
        <taxon>Methanobacteriota</taxon>
        <taxon>Stenosarchaea group</taxon>
        <taxon>Halobacteria</taxon>
        <taxon>Halobacteriales</taxon>
        <taxon>Haloarculaceae</taxon>
        <taxon>Haloarcula</taxon>
    </lineage>
</organism>
<dbReference type="AlphaFoldDB" id="G0HSH9"/>